<dbReference type="Gene3D" id="3.90.1300.10">
    <property type="entry name" value="Amidase signature (AS) domain"/>
    <property type="match status" value="1"/>
</dbReference>
<comment type="caution">
    <text evidence="2">The sequence shown here is derived from an EMBL/GenBank/DDBJ whole genome shotgun (WGS) entry which is preliminary data.</text>
</comment>
<keyword evidence="3" id="KW-1185">Reference proteome</keyword>
<dbReference type="Proteomes" id="UP001610446">
    <property type="component" value="Unassembled WGS sequence"/>
</dbReference>
<evidence type="ECO:0000313" key="2">
    <source>
        <dbReference type="EMBL" id="KAL2837699.1"/>
    </source>
</evidence>
<proteinExistence type="predicted"/>
<dbReference type="Pfam" id="PF01425">
    <property type="entry name" value="Amidase"/>
    <property type="match status" value="1"/>
</dbReference>
<organism evidence="2 3">
    <name type="scientific">Aspergillus pseudoustus</name>
    <dbReference type="NCBI Taxonomy" id="1810923"/>
    <lineage>
        <taxon>Eukaryota</taxon>
        <taxon>Fungi</taxon>
        <taxon>Dikarya</taxon>
        <taxon>Ascomycota</taxon>
        <taxon>Pezizomycotina</taxon>
        <taxon>Eurotiomycetes</taxon>
        <taxon>Eurotiomycetidae</taxon>
        <taxon>Eurotiales</taxon>
        <taxon>Aspergillaceae</taxon>
        <taxon>Aspergillus</taxon>
        <taxon>Aspergillus subgen. Nidulantes</taxon>
    </lineage>
</organism>
<evidence type="ECO:0000259" key="1">
    <source>
        <dbReference type="Pfam" id="PF01425"/>
    </source>
</evidence>
<dbReference type="PANTHER" id="PTHR11895:SF170">
    <property type="entry name" value="AMIDASE"/>
    <property type="match status" value="1"/>
</dbReference>
<dbReference type="InterPro" id="IPR036928">
    <property type="entry name" value="AS_sf"/>
</dbReference>
<sequence length="537" mass="56914">MSVHFTSISPGNPIKDGDVQSLLAAINVEPHPNDLDDFHTLLAAVHDCAEFVDKLPDYQPVSDRFPRHNVHRALPEEQTLGHAWAHRFLINGDAHGGTLAGKTVSVKDNIAVAGVPQLYGTDAFPPWTPTSDATVVTRVLESGATIIGTSTCENLCHSTSSYTNAQGPVDNPYAAGYSAGGSTSGGAALVGAGLVDITLGADQGGSIRVPASLCGCVGLKPTHGLVPYSGISSGDALNDHAGPITRSVYDAALVLDAICGYDGMDDRSLGAPMPGSTTFAANLNTSTSSLQGFKIGLLVEGFDRPGMQGSVCKSIREAAERYRMLGAVVEDVSVPDHLLGPYIWTIQQRVAGCMNLLGTAHGRQGLQPTGLEVARLPWTSDSFQKCFPSTQNVIINGLYLSTRFPGLYYKTVNIARRLRDSFEAVFARYDVLITPTTPTVAPPHSERSTPLESLRPSMGMTINTAIFNITGQPAISIPVGFERSSADEAVRLPVGMQIISGLGKDEKVLRAAHAWESNFDWRAEGSAGHEQGPLSLL</sequence>
<dbReference type="PANTHER" id="PTHR11895">
    <property type="entry name" value="TRANSAMIDASE"/>
    <property type="match status" value="1"/>
</dbReference>
<name>A0ABR4JCB1_9EURO</name>
<dbReference type="InterPro" id="IPR000120">
    <property type="entry name" value="Amidase"/>
</dbReference>
<dbReference type="SUPFAM" id="SSF75304">
    <property type="entry name" value="Amidase signature (AS) enzymes"/>
    <property type="match status" value="1"/>
</dbReference>
<accession>A0ABR4JCB1</accession>
<reference evidence="2 3" key="1">
    <citation type="submission" date="2024-07" db="EMBL/GenBank/DDBJ databases">
        <title>Section-level genome sequencing and comparative genomics of Aspergillus sections Usti and Cavernicolus.</title>
        <authorList>
            <consortium name="Lawrence Berkeley National Laboratory"/>
            <person name="Nybo J.L."/>
            <person name="Vesth T.C."/>
            <person name="Theobald S."/>
            <person name="Frisvad J.C."/>
            <person name="Larsen T.O."/>
            <person name="Kjaerboelling I."/>
            <person name="Rothschild-Mancinelli K."/>
            <person name="Lyhne E.K."/>
            <person name="Kogle M.E."/>
            <person name="Barry K."/>
            <person name="Clum A."/>
            <person name="Na H."/>
            <person name="Ledsgaard L."/>
            <person name="Lin J."/>
            <person name="Lipzen A."/>
            <person name="Kuo A."/>
            <person name="Riley R."/>
            <person name="Mondo S."/>
            <person name="Labutti K."/>
            <person name="Haridas S."/>
            <person name="Pangalinan J."/>
            <person name="Salamov A.A."/>
            <person name="Simmons B.A."/>
            <person name="Magnuson J.K."/>
            <person name="Chen J."/>
            <person name="Drula E."/>
            <person name="Henrissat B."/>
            <person name="Wiebenga A."/>
            <person name="Lubbers R.J."/>
            <person name="Gomes A.C."/>
            <person name="Makela M.R."/>
            <person name="Stajich J."/>
            <person name="Grigoriev I.V."/>
            <person name="Mortensen U.H."/>
            <person name="De Vries R.P."/>
            <person name="Baker S.E."/>
            <person name="Andersen M.R."/>
        </authorList>
    </citation>
    <scope>NUCLEOTIDE SEQUENCE [LARGE SCALE GENOMIC DNA]</scope>
    <source>
        <strain evidence="2 3">CBS 123904</strain>
    </source>
</reference>
<dbReference type="EMBL" id="JBFXLU010000156">
    <property type="protein sequence ID" value="KAL2837699.1"/>
    <property type="molecule type" value="Genomic_DNA"/>
</dbReference>
<protein>
    <submittedName>
        <fullName evidence="2">Amidase signature domain-containing protein</fullName>
    </submittedName>
</protein>
<gene>
    <name evidence="2" type="ORF">BJY01DRAFT_251324</name>
</gene>
<evidence type="ECO:0000313" key="3">
    <source>
        <dbReference type="Proteomes" id="UP001610446"/>
    </source>
</evidence>
<dbReference type="InterPro" id="IPR023631">
    <property type="entry name" value="Amidase_dom"/>
</dbReference>
<feature type="domain" description="Amidase" evidence="1">
    <location>
        <begin position="94"/>
        <end position="509"/>
    </location>
</feature>